<accession>N1WLX0</accession>
<dbReference type="RefSeq" id="WP_003000518.1">
    <property type="nucleotide sequence ID" value="NZ_AOHC02000025.1"/>
</dbReference>
<sequence length="92" mass="10640">MKNAKVLLPAGCKVNLQNAKGRTVLHEAFKGIDEILESADSKEYWVVKNLYNRFLTILLNEVFTDVFPQESDDDWYIFGSEHDQDPFLIYPS</sequence>
<reference evidence="1" key="1">
    <citation type="submission" date="2013-03" db="EMBL/GenBank/DDBJ databases">
        <authorList>
            <person name="Harkins D.M."/>
            <person name="Durkin A.S."/>
            <person name="Brinkac L.M."/>
            <person name="Haft D.H."/>
            <person name="Selengut J.D."/>
            <person name="Sanka R."/>
            <person name="DePew J."/>
            <person name="Purushe J."/>
            <person name="Hartskeerl R.A."/>
            <person name="Ahmed A."/>
            <person name="van der Linden H."/>
            <person name="Goris M.G.A."/>
            <person name="Vinetz J.M."/>
            <person name="Sutton G.G."/>
            <person name="Nierman W.C."/>
            <person name="Fouts D.E."/>
        </authorList>
    </citation>
    <scope>NUCLEOTIDE SEQUENCE [LARGE SCALE GENOMIC DNA]</scope>
    <source>
        <strain evidence="1">ICFT</strain>
    </source>
</reference>
<gene>
    <name evidence="1" type="ORF">LEP1GSC060_1369</name>
</gene>
<dbReference type="Proteomes" id="UP000012313">
    <property type="component" value="Unassembled WGS sequence"/>
</dbReference>
<name>N1WLX0_9LEPT</name>
<evidence type="ECO:0000313" key="2">
    <source>
        <dbReference type="Proteomes" id="UP000012313"/>
    </source>
</evidence>
<dbReference type="STRING" id="1218598.LEP1GSC060_1369"/>
<organism evidence="1 2">
    <name type="scientific">Leptospira weilii serovar Ranarum str. ICFT</name>
    <dbReference type="NCBI Taxonomy" id="1218598"/>
    <lineage>
        <taxon>Bacteria</taxon>
        <taxon>Pseudomonadati</taxon>
        <taxon>Spirochaetota</taxon>
        <taxon>Spirochaetia</taxon>
        <taxon>Leptospirales</taxon>
        <taxon>Leptospiraceae</taxon>
        <taxon>Leptospira</taxon>
    </lineage>
</organism>
<evidence type="ECO:0000313" key="1">
    <source>
        <dbReference type="EMBL" id="EMY78237.1"/>
    </source>
</evidence>
<comment type="caution">
    <text evidence="1">The sequence shown here is derived from an EMBL/GenBank/DDBJ whole genome shotgun (WGS) entry which is preliminary data.</text>
</comment>
<protein>
    <submittedName>
        <fullName evidence="1">Uncharacterized protein</fullName>
    </submittedName>
</protein>
<proteinExistence type="predicted"/>
<dbReference type="EMBL" id="AOHC02000025">
    <property type="protein sequence ID" value="EMY78237.1"/>
    <property type="molecule type" value="Genomic_DNA"/>
</dbReference>
<keyword evidence="2" id="KW-1185">Reference proteome</keyword>
<dbReference type="AlphaFoldDB" id="N1WLX0"/>